<dbReference type="Pfam" id="PF00144">
    <property type="entry name" value="Beta-lactamase"/>
    <property type="match status" value="1"/>
</dbReference>
<protein>
    <submittedName>
        <fullName evidence="2">Serine hydrolase</fullName>
    </submittedName>
</protein>
<dbReference type="PROSITE" id="PS51257">
    <property type="entry name" value="PROKAR_LIPOPROTEIN"/>
    <property type="match status" value="1"/>
</dbReference>
<dbReference type="InterPro" id="IPR050491">
    <property type="entry name" value="AmpC-like"/>
</dbReference>
<dbReference type="PANTHER" id="PTHR46825">
    <property type="entry name" value="D-ALANYL-D-ALANINE-CARBOXYPEPTIDASE/ENDOPEPTIDASE AMPH"/>
    <property type="match status" value="1"/>
</dbReference>
<dbReference type="InterPro" id="IPR001466">
    <property type="entry name" value="Beta-lactam-related"/>
</dbReference>
<organism evidence="2 3">
    <name type="scientific">Winogradskyella luteola</name>
    <dbReference type="NCBI Taxonomy" id="2828330"/>
    <lineage>
        <taxon>Bacteria</taxon>
        <taxon>Pseudomonadati</taxon>
        <taxon>Bacteroidota</taxon>
        <taxon>Flavobacteriia</taxon>
        <taxon>Flavobacteriales</taxon>
        <taxon>Flavobacteriaceae</taxon>
        <taxon>Winogradskyella</taxon>
    </lineage>
</organism>
<sequence length="494" mass="57115">MKKILYFTTCFFLFFSCKKDEKQTLSPEAIQIKNTLLKQKQLFDAPGIAFGIITNDTIVYADAHGIKSRDTKEPLTTSSLFHMASVSKPFVATAIVQLAERGKIDLDEKLIHYLPYYTMADERYKDITIKHMLTHTSGIPNIDDYGWDKPEYDDGAVERYARSQKNIKLDFTPGKKYSYSNPAFDILCDVIAKTSGMTFENYMKKNIFEPIGMKNSTFFKPDVPKDLETQPHVLGDSLQLVVSKIYPYNRRHAGSSTLHSNVEDMLLWANVYLNKGSINGKQIFNEASYELLTSFHFPEGEKQVCLSWFFGKLNDSPLYYHSGRDTGYSTFFSFMPEQKSAVIMMTNTDKFWTMNNAASILKNSVFNDTLRSKAPIHFKLKDYILKDGIEKVKEIYYAEQQKKPQDYYVNAKYLDNLGYWLIDRKHPKEALDVFLYLVEVEPDYAGWVSSVADAYKELDSINMAIKWHKKALKMEPSYEYAKEEIERLSKKTIE</sequence>
<dbReference type="PANTHER" id="PTHR46825:SF9">
    <property type="entry name" value="BETA-LACTAMASE-RELATED DOMAIN-CONTAINING PROTEIN"/>
    <property type="match status" value="1"/>
</dbReference>
<keyword evidence="2" id="KW-0378">Hydrolase</keyword>
<keyword evidence="3" id="KW-1185">Reference proteome</keyword>
<proteinExistence type="predicted"/>
<dbReference type="Proteomes" id="UP001138894">
    <property type="component" value="Unassembled WGS sequence"/>
</dbReference>
<reference evidence="2" key="1">
    <citation type="submission" date="2021-04" db="EMBL/GenBank/DDBJ databases">
        <authorList>
            <person name="Pira H."/>
            <person name="Risdian C."/>
            <person name="Wink J."/>
        </authorList>
    </citation>
    <scope>NUCLEOTIDE SEQUENCE</scope>
    <source>
        <strain evidence="2">WHY3</strain>
    </source>
</reference>
<evidence type="ECO:0000313" key="2">
    <source>
        <dbReference type="EMBL" id="MBV7267574.1"/>
    </source>
</evidence>
<evidence type="ECO:0000313" key="3">
    <source>
        <dbReference type="Proteomes" id="UP001138894"/>
    </source>
</evidence>
<dbReference type="GO" id="GO:0016787">
    <property type="term" value="F:hydrolase activity"/>
    <property type="evidence" value="ECO:0007669"/>
    <property type="project" value="UniProtKB-KW"/>
</dbReference>
<dbReference type="EMBL" id="JAGSPD010000001">
    <property type="protein sequence ID" value="MBV7267574.1"/>
    <property type="molecule type" value="Genomic_DNA"/>
</dbReference>
<feature type="domain" description="Beta-lactamase-related" evidence="1">
    <location>
        <begin position="44"/>
        <end position="350"/>
    </location>
</feature>
<evidence type="ECO:0000259" key="1">
    <source>
        <dbReference type="Pfam" id="PF00144"/>
    </source>
</evidence>
<name>A0A9X1F5R3_9FLAO</name>
<dbReference type="AlphaFoldDB" id="A0A9X1F5R3"/>
<accession>A0A9X1F5R3</accession>
<gene>
    <name evidence="2" type="ORF">KCG49_00040</name>
</gene>
<comment type="caution">
    <text evidence="2">The sequence shown here is derived from an EMBL/GenBank/DDBJ whole genome shotgun (WGS) entry which is preliminary data.</text>
</comment>
<dbReference type="RefSeq" id="WP_218544136.1">
    <property type="nucleotide sequence ID" value="NZ_JAGSPD010000001.1"/>
</dbReference>